<comment type="caution">
    <text evidence="2">The sequence shown here is derived from an EMBL/GenBank/DDBJ whole genome shotgun (WGS) entry which is preliminary data.</text>
</comment>
<keyword evidence="1" id="KW-0732">Signal</keyword>
<gene>
    <name evidence="2" type="ORF">SLEP1_g50349</name>
</gene>
<proteinExistence type="predicted"/>
<feature type="signal peptide" evidence="1">
    <location>
        <begin position="1"/>
        <end position="21"/>
    </location>
</feature>
<name>A0AAV5M343_9ROSI</name>
<dbReference type="EMBL" id="BPVZ01000164">
    <property type="protein sequence ID" value="GKV43002.1"/>
    <property type="molecule type" value="Genomic_DNA"/>
</dbReference>
<sequence>MDRKLFFFWSLVQGLWSDGWAEHAQNGLQKGRETACRSRAHDLVAEEGRKVSCRGRVQSRLQQAGGAEVQDQVQQARGVEGCIIGLQQAKGAGSVQSSA</sequence>
<accession>A0AAV5M343</accession>
<protein>
    <submittedName>
        <fullName evidence="2">Uncharacterized protein</fullName>
    </submittedName>
</protein>
<reference evidence="2 3" key="1">
    <citation type="journal article" date="2021" name="Commun. Biol.">
        <title>The genome of Shorea leprosula (Dipterocarpaceae) highlights the ecological relevance of drought in aseasonal tropical rainforests.</title>
        <authorList>
            <person name="Ng K.K.S."/>
            <person name="Kobayashi M.J."/>
            <person name="Fawcett J.A."/>
            <person name="Hatakeyama M."/>
            <person name="Paape T."/>
            <person name="Ng C.H."/>
            <person name="Ang C.C."/>
            <person name="Tnah L.H."/>
            <person name="Lee C.T."/>
            <person name="Nishiyama T."/>
            <person name="Sese J."/>
            <person name="O'Brien M.J."/>
            <person name="Copetti D."/>
            <person name="Mohd Noor M.I."/>
            <person name="Ong R.C."/>
            <person name="Putra M."/>
            <person name="Sireger I.Z."/>
            <person name="Indrioko S."/>
            <person name="Kosugi Y."/>
            <person name="Izuno A."/>
            <person name="Isagi Y."/>
            <person name="Lee S.L."/>
            <person name="Shimizu K.K."/>
        </authorList>
    </citation>
    <scope>NUCLEOTIDE SEQUENCE [LARGE SCALE GENOMIC DNA]</scope>
    <source>
        <strain evidence="2">214</strain>
    </source>
</reference>
<organism evidence="2 3">
    <name type="scientific">Rubroshorea leprosula</name>
    <dbReference type="NCBI Taxonomy" id="152421"/>
    <lineage>
        <taxon>Eukaryota</taxon>
        <taxon>Viridiplantae</taxon>
        <taxon>Streptophyta</taxon>
        <taxon>Embryophyta</taxon>
        <taxon>Tracheophyta</taxon>
        <taxon>Spermatophyta</taxon>
        <taxon>Magnoliopsida</taxon>
        <taxon>eudicotyledons</taxon>
        <taxon>Gunneridae</taxon>
        <taxon>Pentapetalae</taxon>
        <taxon>rosids</taxon>
        <taxon>malvids</taxon>
        <taxon>Malvales</taxon>
        <taxon>Dipterocarpaceae</taxon>
        <taxon>Rubroshorea</taxon>
    </lineage>
</organism>
<dbReference type="AlphaFoldDB" id="A0AAV5M343"/>
<dbReference type="Proteomes" id="UP001054252">
    <property type="component" value="Unassembled WGS sequence"/>
</dbReference>
<evidence type="ECO:0000313" key="2">
    <source>
        <dbReference type="EMBL" id="GKV43002.1"/>
    </source>
</evidence>
<evidence type="ECO:0000256" key="1">
    <source>
        <dbReference type="SAM" id="SignalP"/>
    </source>
</evidence>
<feature type="chain" id="PRO_5043316072" evidence="1">
    <location>
        <begin position="22"/>
        <end position="99"/>
    </location>
</feature>
<evidence type="ECO:0000313" key="3">
    <source>
        <dbReference type="Proteomes" id="UP001054252"/>
    </source>
</evidence>
<keyword evidence="3" id="KW-1185">Reference proteome</keyword>